<accession>A0A7J8Z6T5</accession>
<name>A0A7J8Z6T5_9ROSI</name>
<comment type="caution">
    <text evidence="2">The sequence shown here is derived from an EMBL/GenBank/DDBJ whole genome shotgun (WGS) entry which is preliminary data.</text>
</comment>
<dbReference type="Pfam" id="PF13966">
    <property type="entry name" value="zf-RVT"/>
    <property type="match status" value="1"/>
</dbReference>
<feature type="non-terminal residue" evidence="2">
    <location>
        <position position="1"/>
    </location>
</feature>
<keyword evidence="3" id="KW-1185">Reference proteome</keyword>
<evidence type="ECO:0000313" key="3">
    <source>
        <dbReference type="Proteomes" id="UP000593574"/>
    </source>
</evidence>
<reference evidence="2 3" key="1">
    <citation type="journal article" date="2019" name="Genome Biol. Evol.">
        <title>Insights into the evolution of the New World diploid cottons (Gossypium, subgenus Houzingenia) based on genome sequencing.</title>
        <authorList>
            <person name="Grover C.E."/>
            <person name="Arick M.A. 2nd"/>
            <person name="Thrash A."/>
            <person name="Conover J.L."/>
            <person name="Sanders W.S."/>
            <person name="Peterson D.G."/>
            <person name="Frelichowski J.E."/>
            <person name="Scheffler J.A."/>
            <person name="Scheffler B.E."/>
            <person name="Wendel J.F."/>
        </authorList>
    </citation>
    <scope>NUCLEOTIDE SEQUENCE [LARGE SCALE GENOMIC DNA]</scope>
    <source>
        <strain evidence="2">4</strain>
        <tissue evidence="2">Leaf</tissue>
    </source>
</reference>
<dbReference type="Proteomes" id="UP000593574">
    <property type="component" value="Unassembled WGS sequence"/>
</dbReference>
<dbReference type="EMBL" id="JABEZV010000003">
    <property type="protein sequence ID" value="MBA0707300.1"/>
    <property type="molecule type" value="Genomic_DNA"/>
</dbReference>
<dbReference type="InterPro" id="IPR026960">
    <property type="entry name" value="RVT-Znf"/>
</dbReference>
<feature type="domain" description="Reverse transcriptase zinc-binding" evidence="1">
    <location>
        <begin position="42"/>
        <end position="126"/>
    </location>
</feature>
<gene>
    <name evidence="2" type="ORF">Golax_019351</name>
</gene>
<evidence type="ECO:0000313" key="2">
    <source>
        <dbReference type="EMBL" id="MBA0707300.1"/>
    </source>
</evidence>
<proteinExistence type="predicted"/>
<organism evidence="2 3">
    <name type="scientific">Gossypium laxum</name>
    <dbReference type="NCBI Taxonomy" id="34288"/>
    <lineage>
        <taxon>Eukaryota</taxon>
        <taxon>Viridiplantae</taxon>
        <taxon>Streptophyta</taxon>
        <taxon>Embryophyta</taxon>
        <taxon>Tracheophyta</taxon>
        <taxon>Spermatophyta</taxon>
        <taxon>Magnoliopsida</taxon>
        <taxon>eudicotyledons</taxon>
        <taxon>Gunneridae</taxon>
        <taxon>Pentapetalae</taxon>
        <taxon>rosids</taxon>
        <taxon>malvids</taxon>
        <taxon>Malvales</taxon>
        <taxon>Malvaceae</taxon>
        <taxon>Malvoideae</taxon>
        <taxon>Gossypium</taxon>
    </lineage>
</organism>
<sequence length="240" mass="27034">WNNVRVRELYGQDLGDKICNSPTGEESQCDRVVWFHNPLGSFTSKSAYSWLLFKQMGFGPHRFLWKAIWKLDTIPKIRVFTWRVGHEILPTNVEIASIGRGFGQECPRCGAEYETLIHALKDSLTSRAILSTGGLENSTISKEYNCCIDWLEDLMRVLDKRAMADLMTTCGTAGIIETNSYSGVRKMRRRLFGTGLERLVKISAFVISRDEDGFVLGGGGGFKDEMMSVDEAESLTLKLM</sequence>
<evidence type="ECO:0000259" key="1">
    <source>
        <dbReference type="Pfam" id="PF13966"/>
    </source>
</evidence>
<dbReference type="AlphaFoldDB" id="A0A7J8Z6T5"/>
<protein>
    <recommendedName>
        <fullName evidence="1">Reverse transcriptase zinc-binding domain-containing protein</fullName>
    </recommendedName>
</protein>